<dbReference type="VEuPathDB" id="ToxoDB:EBH_0026270"/>
<dbReference type="Proteomes" id="UP000030750">
    <property type="component" value="Unassembled WGS sequence"/>
</dbReference>
<feature type="region of interest" description="Disordered" evidence="1">
    <location>
        <begin position="312"/>
        <end position="339"/>
    </location>
</feature>
<dbReference type="AlphaFoldDB" id="U6LJN9"/>
<feature type="region of interest" description="Disordered" evidence="1">
    <location>
        <begin position="1003"/>
        <end position="1084"/>
    </location>
</feature>
<feature type="region of interest" description="Disordered" evidence="1">
    <location>
        <begin position="15"/>
        <end position="72"/>
    </location>
</feature>
<evidence type="ECO:0000313" key="3">
    <source>
        <dbReference type="Proteomes" id="UP000030750"/>
    </source>
</evidence>
<keyword evidence="3" id="KW-1185">Reference proteome</keyword>
<protein>
    <recommendedName>
        <fullName evidence="4">CCDC66 domain-containing protein</fullName>
    </recommendedName>
</protein>
<reference evidence="2" key="1">
    <citation type="submission" date="2013-10" db="EMBL/GenBank/DDBJ databases">
        <title>Genomic analysis of the causative agents of coccidiosis in chickens.</title>
        <authorList>
            <person name="Reid A.J."/>
            <person name="Blake D."/>
            <person name="Billington K."/>
            <person name="Browne H."/>
            <person name="Dunn M."/>
            <person name="Hung S."/>
            <person name="Kawahara F."/>
            <person name="Miranda-Saavedra D."/>
            <person name="Mourier T."/>
            <person name="Nagra H."/>
            <person name="Otto T.D."/>
            <person name="Rawlings N."/>
            <person name="Sanchez A."/>
            <person name="Sanders M."/>
            <person name="Subramaniam C."/>
            <person name="Tay Y."/>
            <person name="Dear P."/>
            <person name="Doerig C."/>
            <person name="Gruber A."/>
            <person name="Parkinson J."/>
            <person name="Shirley M."/>
            <person name="Wan K.L."/>
            <person name="Berriman M."/>
            <person name="Tomley F."/>
            <person name="Pain A."/>
        </authorList>
    </citation>
    <scope>NUCLEOTIDE SEQUENCE [LARGE SCALE GENOMIC DNA]</scope>
    <source>
        <strain evidence="2">Houghton</strain>
    </source>
</reference>
<feature type="region of interest" description="Disordered" evidence="1">
    <location>
        <begin position="214"/>
        <end position="246"/>
    </location>
</feature>
<sequence>MPNEYGKILLQQIEQQKRQRLQQRAEERGIPIPPDEQLRPSQNATARDGGGWTAQTSTSSRSTGDPPQEAEVNHQEKNYADALTEGKNSSSLQRKAMQESVDLTSALQSLAALAPLIARQPPYYAPHSEGISTGNIPSIVPAPLIHQQPLLLQPTALVHPPLYPLGSQQLPYLSQQQAHDRSTIIPMKSSGYCPDEPMPRERPPSNAVPAKEYMESKENLDQVPPSSGGALLSFSEADNGQQRIKDAKKKYQADLLKQMRERAAEREAEKCRRKREDEEERIRLSREIEQERLAKEEEDARQLVRSKQLAEANVAAAGPPKQRHSHQASNAPLESDLYSRQESMLSRRTIRDQEYAEQPHREDTVSILPEIKLRPDPENGLRRYEISRGRLGQQMPGTGVEAERCLLLGLEALQAEVRMQTEEMRCLKNQQDRVLQHIHPFRNVCCERQGCHANAKDSCAWHPSAHSRTTGMNTKMTADQHDIQAQYAFVTTVLKNAGVSDPEEMMRRFAESGAISMGCDLACPGMTPMDKIPCPYNHAAPDVPGQLVAGPSTWEAQRCGASHFSSNNVPLSRGPSNASCCSIHEVKQGVLPQYSKDGLACNKRDGTQVEDPEDRPLPTLLKRQQQPLHKEREPLPHPCDGAVHHQREQVHQHPIRTVKRPEESAEEGSGTSVEAGVKGKCEGTDERPCRAAGRTKMNNSANLPADRRWRFNELWACLSHGFPPPPALGPIVREPEKDRDDPLSATNSWCTSECESELPCQTILLPHALDCRPPNVGKRALQCVTRQVETISKDGWLPSNQMETLEESTAQSYVPEEHGQLSRQERELYEALIPRVEGWGEHAGIIVANGRVALASRGRAATSRFEAFNAHQPKQPLLPPAEVDFSESGKLSRENRLCSTNDEQICRELSVDAAPLKLQQLRQWDSQIRQRYNGDAPLKERCLQHLQAIANQTQAQMRPVPSAFSSRAQDRFKSRLSWEADTALPMDEGSPALPHIRQAEAGSRPFAPHDQAPTSPTGREEHNPSAHSNAESTSPTPAKPPSKHALPLQNPTRSSSVNVNNKKSRFARALGGVTLPRGNSRTRQ</sequence>
<gene>
    <name evidence="2" type="ORF">EBH_0026270</name>
</gene>
<feature type="compositionally biased region" description="Polar residues" evidence="1">
    <location>
        <begin position="53"/>
        <end position="65"/>
    </location>
</feature>
<feature type="compositionally biased region" description="Basic and acidic residues" evidence="1">
    <location>
        <begin position="677"/>
        <end position="689"/>
    </location>
</feature>
<reference evidence="2" key="2">
    <citation type="submission" date="2013-10" db="EMBL/GenBank/DDBJ databases">
        <authorList>
            <person name="Aslett M."/>
        </authorList>
    </citation>
    <scope>NUCLEOTIDE SEQUENCE [LARGE SCALE GENOMIC DNA]</scope>
    <source>
        <strain evidence="2">Houghton</strain>
    </source>
</reference>
<dbReference type="EMBL" id="HG711674">
    <property type="protein sequence ID" value="CDJ49448.1"/>
    <property type="molecule type" value="Genomic_DNA"/>
</dbReference>
<feature type="compositionally biased region" description="Polar residues" evidence="1">
    <location>
        <begin position="327"/>
        <end position="339"/>
    </location>
</feature>
<evidence type="ECO:0008006" key="4">
    <source>
        <dbReference type="Google" id="ProtNLM"/>
    </source>
</evidence>
<name>U6LJN9_9EIME</name>
<evidence type="ECO:0000256" key="1">
    <source>
        <dbReference type="SAM" id="MobiDB-lite"/>
    </source>
</evidence>
<proteinExistence type="predicted"/>
<organism evidence="2 3">
    <name type="scientific">Eimeria brunetti</name>
    <dbReference type="NCBI Taxonomy" id="51314"/>
    <lineage>
        <taxon>Eukaryota</taxon>
        <taxon>Sar</taxon>
        <taxon>Alveolata</taxon>
        <taxon>Apicomplexa</taxon>
        <taxon>Conoidasida</taxon>
        <taxon>Coccidia</taxon>
        <taxon>Eucoccidiorida</taxon>
        <taxon>Eimeriorina</taxon>
        <taxon>Eimeriidae</taxon>
        <taxon>Eimeria</taxon>
    </lineage>
</organism>
<accession>U6LJN9</accession>
<feature type="region of interest" description="Disordered" evidence="1">
    <location>
        <begin position="648"/>
        <end position="692"/>
    </location>
</feature>
<dbReference type="OrthoDB" id="346237at2759"/>
<evidence type="ECO:0000313" key="2">
    <source>
        <dbReference type="EMBL" id="CDJ49448.1"/>
    </source>
</evidence>